<dbReference type="GO" id="GO:0006508">
    <property type="term" value="P:proteolysis"/>
    <property type="evidence" value="ECO:0007669"/>
    <property type="project" value="UniProtKB-KW"/>
</dbReference>
<keyword evidence="4" id="KW-0479">Metal-binding</keyword>
<keyword evidence="5 9" id="KW-0378">Hydrolase</keyword>
<dbReference type="Gene3D" id="3.40.630.10">
    <property type="entry name" value="Zn peptidases"/>
    <property type="match status" value="2"/>
</dbReference>
<dbReference type="InterPro" id="IPR050072">
    <property type="entry name" value="Peptidase_M20A"/>
</dbReference>
<dbReference type="SUPFAM" id="SSF53187">
    <property type="entry name" value="Zn-dependent exopeptidases"/>
    <property type="match status" value="1"/>
</dbReference>
<dbReference type="PROSITE" id="PS00758">
    <property type="entry name" value="ARGE_DAPE_CPG2_1"/>
    <property type="match status" value="1"/>
</dbReference>
<dbReference type="GO" id="GO:0008237">
    <property type="term" value="F:metallopeptidase activity"/>
    <property type="evidence" value="ECO:0007669"/>
    <property type="project" value="UniProtKB-KW"/>
</dbReference>
<dbReference type="GO" id="GO:0008270">
    <property type="term" value="F:zinc ion binding"/>
    <property type="evidence" value="ECO:0007669"/>
    <property type="project" value="InterPro"/>
</dbReference>
<evidence type="ECO:0000256" key="3">
    <source>
        <dbReference type="ARBA" id="ARBA00022670"/>
    </source>
</evidence>
<evidence type="ECO:0000313" key="11">
    <source>
        <dbReference type="Proteomes" id="UP000077280"/>
    </source>
</evidence>
<comment type="cofactor">
    <cofactor evidence="1">
        <name>Zn(2+)</name>
        <dbReference type="ChEBI" id="CHEBI:29105"/>
    </cofactor>
</comment>
<keyword evidence="3" id="KW-0645">Protease</keyword>
<dbReference type="EC" id="3.4.13.-" evidence="9"/>
<dbReference type="InterPro" id="IPR036264">
    <property type="entry name" value="Bact_exopeptidase_dim_dom"/>
</dbReference>
<accession>A0AAP5WDV9</accession>
<keyword evidence="11" id="KW-1185">Reference proteome</keyword>
<dbReference type="Pfam" id="PF01546">
    <property type="entry name" value="Peptidase_M20"/>
    <property type="match status" value="1"/>
</dbReference>
<evidence type="ECO:0000313" key="9">
    <source>
        <dbReference type="EMBL" id="MDV7694761.1"/>
    </source>
</evidence>
<keyword evidence="7 9" id="KW-0224">Dipeptidase</keyword>
<sequence length="438" mass="48914">MTQEIHVLTADQEQEFLQDLQKMMRVESVKSSPKEHAPYGEGPREALTLVTQIGKQYGFKTGIVDDAAAYVQWGNDDEHYIGIFGHLDVVPAGSHWTTAPFELSKQDQRFYGRGILDNKGPSMACLYGMKLLKDMGIKLSHTIRLVFGSDEENGSADMKRYLAKKPAPVYGFTPDCKYPAVYGERGIVNYAIETPILPADLQMFDILNPEEQASDHVPDSVIAMINQEKINIVGKRSPSNAPELGKNALTLLAKKIDDNQLLSGQLMNYFHWLAGLHDQHYGQKLGVEFEDADSGKLIMTPYQLEKNANGLKLSIAIRYPVSITEEQVTQGIKQHILPDSKVQIVRSMPGVMHNKQADWIKRISEVYEQVTGLDGTPVTTTGATYARVVPNIIAFGPSFPGQKGIAHKQDEYMDEKDLLTNMEIYMKAILVLGKRKDD</sequence>
<comment type="caution">
    <text evidence="9">The sequence shown here is derived from an EMBL/GenBank/DDBJ whole genome shotgun (WGS) entry which is preliminary data.</text>
</comment>
<reference evidence="9" key="2">
    <citation type="submission" date="2019-10" db="EMBL/GenBank/DDBJ databases">
        <title>Malate fermentation in French cider.</title>
        <authorList>
            <person name="Cousin F.J."/>
            <person name="Medina Fernandez S."/>
            <person name="Misery B."/>
            <person name="Laplace J.-M."/>
            <person name="Cretenet M."/>
        </authorList>
    </citation>
    <scope>NUCLEOTIDE SEQUENCE</scope>
    <source>
        <strain evidence="9">UCMA15901</strain>
    </source>
</reference>
<comment type="similarity">
    <text evidence="2">Belongs to the peptidase M20A family.</text>
</comment>
<dbReference type="EMBL" id="LXND01000083">
    <property type="protein sequence ID" value="OAD63290.1"/>
    <property type="molecule type" value="Genomic_DNA"/>
</dbReference>
<keyword evidence="6" id="KW-0862">Zinc</keyword>
<dbReference type="NCBIfam" id="TIGR01887">
    <property type="entry name" value="dipeptidaselike"/>
    <property type="match status" value="1"/>
</dbReference>
<dbReference type="GO" id="GO:0008777">
    <property type="term" value="F:acetylornithine deacetylase activity"/>
    <property type="evidence" value="ECO:0007669"/>
    <property type="project" value="TreeGrafter"/>
</dbReference>
<dbReference type="InterPro" id="IPR010964">
    <property type="entry name" value="M20A_pepV-rel"/>
</dbReference>
<evidence type="ECO:0000256" key="2">
    <source>
        <dbReference type="ARBA" id="ARBA00006247"/>
    </source>
</evidence>
<dbReference type="SUPFAM" id="SSF55031">
    <property type="entry name" value="Bacterial exopeptidase dimerisation domain"/>
    <property type="match status" value="1"/>
</dbReference>
<dbReference type="GO" id="GO:0016805">
    <property type="term" value="F:dipeptidase activity"/>
    <property type="evidence" value="ECO:0007669"/>
    <property type="project" value="UniProtKB-KW"/>
</dbReference>
<dbReference type="RefSeq" id="WP_068808183.1">
    <property type="nucleotide sequence ID" value="NZ_LXND01000083.1"/>
</dbReference>
<evidence type="ECO:0000256" key="6">
    <source>
        <dbReference type="ARBA" id="ARBA00022833"/>
    </source>
</evidence>
<evidence type="ECO:0000313" key="12">
    <source>
        <dbReference type="Proteomes" id="UP001275867"/>
    </source>
</evidence>
<dbReference type="AlphaFoldDB" id="A0AAP5WDV9"/>
<reference evidence="10 11" key="1">
    <citation type="submission" date="2016-05" db="EMBL/GenBank/DDBJ databases">
        <title>Draft genome sequence of Pediococcus parvulus 2.6, a probiotic beta-glucan producer strain.</title>
        <authorList>
            <person name="Mohedano M.L."/>
            <person name="Perez-Ramos A."/>
            <person name="Duenas M.T."/>
            <person name="Lamontanara A."/>
            <person name="Orru L."/>
            <person name="Spano G."/>
            <person name="Capozzi V."/>
            <person name="Lopez P."/>
        </authorList>
    </citation>
    <scope>NUCLEOTIDE SEQUENCE [LARGE SCALE GENOMIC DNA]</scope>
    <source>
        <strain evidence="10 11">2.6</strain>
    </source>
</reference>
<dbReference type="EMBL" id="WERX01000024">
    <property type="protein sequence ID" value="MDV7694761.1"/>
    <property type="molecule type" value="Genomic_DNA"/>
</dbReference>
<evidence type="ECO:0000256" key="4">
    <source>
        <dbReference type="ARBA" id="ARBA00022723"/>
    </source>
</evidence>
<evidence type="ECO:0000256" key="8">
    <source>
        <dbReference type="ARBA" id="ARBA00023049"/>
    </source>
</evidence>
<dbReference type="Proteomes" id="UP000077280">
    <property type="component" value="Unassembled WGS sequence"/>
</dbReference>
<evidence type="ECO:0000256" key="1">
    <source>
        <dbReference type="ARBA" id="ARBA00001947"/>
    </source>
</evidence>
<dbReference type="PANTHER" id="PTHR43808">
    <property type="entry name" value="ACETYLORNITHINE DEACETYLASE"/>
    <property type="match status" value="1"/>
</dbReference>
<protein>
    <submittedName>
        <fullName evidence="10">Peptidase M20</fullName>
    </submittedName>
    <submittedName>
        <fullName evidence="9">Sapep family Mn(2+)-dependent dipeptidase</fullName>
        <ecNumber evidence="9">3.4.13.-</ecNumber>
    </submittedName>
</protein>
<evidence type="ECO:0000313" key="10">
    <source>
        <dbReference type="EMBL" id="OAD63290.1"/>
    </source>
</evidence>
<evidence type="ECO:0000256" key="7">
    <source>
        <dbReference type="ARBA" id="ARBA00022997"/>
    </source>
</evidence>
<evidence type="ECO:0000256" key="5">
    <source>
        <dbReference type="ARBA" id="ARBA00022801"/>
    </source>
</evidence>
<dbReference type="InterPro" id="IPR001261">
    <property type="entry name" value="ArgE/DapE_CS"/>
</dbReference>
<organism evidence="9 12">
    <name type="scientific">Pediococcus parvulus</name>
    <dbReference type="NCBI Taxonomy" id="54062"/>
    <lineage>
        <taxon>Bacteria</taxon>
        <taxon>Bacillati</taxon>
        <taxon>Bacillota</taxon>
        <taxon>Bacilli</taxon>
        <taxon>Lactobacillales</taxon>
        <taxon>Lactobacillaceae</taxon>
        <taxon>Pediococcus</taxon>
    </lineage>
</organism>
<proteinExistence type="inferred from homology"/>
<dbReference type="PANTHER" id="PTHR43808:SF31">
    <property type="entry name" value="N-ACETYL-L-CITRULLINE DEACETYLASE"/>
    <property type="match status" value="1"/>
</dbReference>
<name>A0AAP5WDV9_9LACO</name>
<dbReference type="Proteomes" id="UP001275867">
    <property type="component" value="Unassembled WGS sequence"/>
</dbReference>
<dbReference type="GO" id="GO:0006526">
    <property type="term" value="P:L-arginine biosynthetic process"/>
    <property type="evidence" value="ECO:0007669"/>
    <property type="project" value="TreeGrafter"/>
</dbReference>
<dbReference type="InterPro" id="IPR002933">
    <property type="entry name" value="Peptidase_M20"/>
</dbReference>
<gene>
    <name evidence="10" type="ORF">A7K95_01830</name>
    <name evidence="9" type="ORF">GA842_07755</name>
</gene>
<keyword evidence="8" id="KW-0482">Metalloprotease</keyword>